<sequence>MNAVKVGDTKNIRCIKEVRWKKILNILGPIPRARHGHRAIALDDMIVIFGGGNDGIVDDLYVYFPEKNEWFKPTCCGDIPPGCAAFGMTTDKQKIFLYGGMVEMGHYSSDFYELNISTWEWRRILPCLSVNCPPPPPRLGHSFTFVKNLIYLFGGLTNGSVDNCHSIPVYLNDFYAIDLRTTPYQWFTPVTYGIKPSPRESHSACYYESDDKSLLIIYGGMNGCRLGDLWILDLKSMTWNSPMLSGIPPAPRSLHSASVIDDKMYVFGGWIPLSNKVSSPNHFEKEWKCTNTLGCFCITSLKWLEVKLGNMEDENPRPRAGHSAVAMRSRMYVWSGRDGYRKAWNAQICCKDMWCLETEKPDPPSNIQLVRASSTSLEICWKPVYNVDHYKVQIQRQQITEKRNELKMERQNLNQLPKVKSARSVDNVKQQPLTNLSNVLKIHAPPASGALRTGSSMVNTVSGPVLTPADSSAAQSPRIKAAPVDTPVVVKLSTAAVSSPPSIKSISLPQNLKAPTVDNGNRPAVTAPNVIKSTIIGPTINLQKDGNGLKIKVANISFKSEIERSYSPGLRVSFAEKALELNAFKMNPRLSYSQLSMVSVKGGENNAVSTTSFKPTSGALPVRLISNPYSSNMGNNSTSIQVSGNSGVRPPMKVGSAAADAFVKAKISFSTTSKLSTVNDLSKAKKVVEKKKVESRYVKVPERIEIKPNPWYDVGVTKFNVMTIEEYDTPISANMTHAIMKVEDSAFRKVKLEEGAAYRFRICSVNDLGESDWIESAMFKTKDDALPSPPANIRVEKMTDYVQLSWQPPVNSRTEIVEYSVYLAMKSHQQQVSDFLSFMRVYCGFDAVCQVPNNIVDASLLNFQDQSAVIFRVAARNTAGYGPFTQIRWVKDKKETTEIQASNISTKRAAMDLQPPSAKAAKYDMQTC</sequence>
<dbReference type="FunFam" id="2.120.10.80:FF:000015">
    <property type="entry name" value="host cell factor 1 isoform X1"/>
    <property type="match status" value="1"/>
</dbReference>
<evidence type="ECO:0000313" key="7">
    <source>
        <dbReference type="EMBL" id="KRX90712.1"/>
    </source>
</evidence>
<evidence type="ECO:0000313" key="8">
    <source>
        <dbReference type="EMBL" id="KRY67201.1"/>
    </source>
</evidence>
<name>A0A0V1E134_TRIPS</name>
<dbReference type="InterPro" id="IPR015915">
    <property type="entry name" value="Kelch-typ_b-propeller"/>
</dbReference>
<keyword evidence="5" id="KW-0539">Nucleus</keyword>
<dbReference type="PANTHER" id="PTHR46003:SF1">
    <property type="entry name" value="HOST CELL FACTOR"/>
    <property type="match status" value="1"/>
</dbReference>
<evidence type="ECO:0000256" key="1">
    <source>
        <dbReference type="ARBA" id="ARBA00004123"/>
    </source>
</evidence>
<keyword evidence="4" id="KW-0677">Repeat</keyword>
<dbReference type="PROSITE" id="PS50853">
    <property type="entry name" value="FN3"/>
    <property type="match status" value="1"/>
</dbReference>
<dbReference type="Proteomes" id="UP000054826">
    <property type="component" value="Unassembled WGS sequence"/>
</dbReference>
<dbReference type="GO" id="GO:0003713">
    <property type="term" value="F:transcription coactivator activity"/>
    <property type="evidence" value="ECO:0007669"/>
    <property type="project" value="TreeGrafter"/>
</dbReference>
<comment type="caution">
    <text evidence="8">The sequence shown here is derived from an EMBL/GenBank/DDBJ whole genome shotgun (WGS) entry which is preliminary data.</text>
</comment>
<dbReference type="EMBL" id="JYDU01000157">
    <property type="protein sequence ID" value="KRX90712.1"/>
    <property type="molecule type" value="Genomic_DNA"/>
</dbReference>
<dbReference type="SMART" id="SM00060">
    <property type="entry name" value="FN3"/>
    <property type="match status" value="2"/>
</dbReference>
<comment type="subcellular location">
    <subcellularLocation>
        <location evidence="1">Nucleus</location>
    </subcellularLocation>
</comment>
<dbReference type="Gene3D" id="2.60.40.10">
    <property type="entry name" value="Immunoglobulins"/>
    <property type="match status" value="2"/>
</dbReference>
<dbReference type="Proteomes" id="UP000054815">
    <property type="component" value="Unassembled WGS sequence"/>
</dbReference>
<dbReference type="Pfam" id="PF13854">
    <property type="entry name" value="Kelch_HCF"/>
    <property type="match status" value="1"/>
</dbReference>
<evidence type="ECO:0000256" key="5">
    <source>
        <dbReference type="ARBA" id="ARBA00023242"/>
    </source>
</evidence>
<dbReference type="Proteomes" id="UP000054805">
    <property type="component" value="Unassembled WGS sequence"/>
</dbReference>
<evidence type="ECO:0000256" key="3">
    <source>
        <dbReference type="ARBA" id="ARBA00022553"/>
    </source>
</evidence>
<organism evidence="8 11">
    <name type="scientific">Trichinella pseudospiralis</name>
    <name type="common">Parasitic roundworm</name>
    <dbReference type="NCBI Taxonomy" id="6337"/>
    <lineage>
        <taxon>Eukaryota</taxon>
        <taxon>Metazoa</taxon>
        <taxon>Ecdysozoa</taxon>
        <taxon>Nematoda</taxon>
        <taxon>Enoplea</taxon>
        <taxon>Dorylaimia</taxon>
        <taxon>Trichinellida</taxon>
        <taxon>Trichinellidae</taxon>
        <taxon>Trichinella</taxon>
    </lineage>
</organism>
<dbReference type="Gene3D" id="6.10.250.2590">
    <property type="match status" value="1"/>
</dbReference>
<dbReference type="SUPFAM" id="SSF49265">
    <property type="entry name" value="Fibronectin type III"/>
    <property type="match status" value="1"/>
</dbReference>
<evidence type="ECO:0000313" key="11">
    <source>
        <dbReference type="Proteomes" id="UP000054632"/>
    </source>
</evidence>
<keyword evidence="3" id="KW-0597">Phosphoprotein</keyword>
<dbReference type="EMBL" id="JYDR01000143">
    <property type="protein sequence ID" value="KRY67201.1"/>
    <property type="molecule type" value="Genomic_DNA"/>
</dbReference>
<dbReference type="InterPro" id="IPR059124">
    <property type="entry name" value="Kelch_HCF"/>
</dbReference>
<dbReference type="EMBL" id="JYDS01000168">
    <property type="protein sequence ID" value="KRZ22600.1"/>
    <property type="molecule type" value="Genomic_DNA"/>
</dbReference>
<keyword evidence="2" id="KW-0880">Kelch repeat</keyword>
<dbReference type="PANTHER" id="PTHR46003">
    <property type="entry name" value="HOST CELL FACTOR"/>
    <property type="match status" value="1"/>
</dbReference>
<dbReference type="InterPro" id="IPR043536">
    <property type="entry name" value="HCF1/2"/>
</dbReference>
<keyword evidence="12" id="KW-1185">Reference proteome</keyword>
<dbReference type="OrthoDB" id="10001928at2759"/>
<evidence type="ECO:0000313" key="12">
    <source>
        <dbReference type="Proteomes" id="UP000054805"/>
    </source>
</evidence>
<dbReference type="CDD" id="cd00063">
    <property type="entry name" value="FN3"/>
    <property type="match status" value="3"/>
</dbReference>
<proteinExistence type="predicted"/>
<dbReference type="EMBL" id="JYDV01000085">
    <property type="protein sequence ID" value="KRZ35727.1"/>
    <property type="molecule type" value="Genomic_DNA"/>
</dbReference>
<dbReference type="STRING" id="6337.A0A0V1E134"/>
<accession>A0A0V1E134</accession>
<dbReference type="GO" id="GO:0035097">
    <property type="term" value="C:histone methyltransferase complex"/>
    <property type="evidence" value="ECO:0007669"/>
    <property type="project" value="TreeGrafter"/>
</dbReference>
<dbReference type="Proteomes" id="UP000054632">
    <property type="component" value="Unassembled WGS sequence"/>
</dbReference>
<dbReference type="AlphaFoldDB" id="A0A0V1E134"/>
<dbReference type="GO" id="GO:0006338">
    <property type="term" value="P:chromatin remodeling"/>
    <property type="evidence" value="ECO:0007669"/>
    <property type="project" value="TreeGrafter"/>
</dbReference>
<dbReference type="Pfam" id="PF00041">
    <property type="entry name" value="fn3"/>
    <property type="match status" value="1"/>
</dbReference>
<feature type="domain" description="Fibronectin type-III" evidence="6">
    <location>
        <begin position="789"/>
        <end position="895"/>
    </location>
</feature>
<dbReference type="InterPro" id="IPR036116">
    <property type="entry name" value="FN3_sf"/>
</dbReference>
<dbReference type="SUPFAM" id="SSF117281">
    <property type="entry name" value="Kelch motif"/>
    <property type="match status" value="1"/>
</dbReference>
<evidence type="ECO:0000313" key="10">
    <source>
        <dbReference type="EMBL" id="KRZ35727.1"/>
    </source>
</evidence>
<evidence type="ECO:0000256" key="2">
    <source>
        <dbReference type="ARBA" id="ARBA00022441"/>
    </source>
</evidence>
<reference evidence="11 12" key="1">
    <citation type="submission" date="2015-01" db="EMBL/GenBank/DDBJ databases">
        <title>Evolution of Trichinella species and genotypes.</title>
        <authorList>
            <person name="Korhonen P.K."/>
            <person name="Edoardo P."/>
            <person name="Giuseppe L.R."/>
            <person name="Gasser R.B."/>
        </authorList>
    </citation>
    <scope>NUCLEOTIDE SEQUENCE [LARGE SCALE GENOMIC DNA]</scope>
    <source>
        <strain evidence="8">ISS13</strain>
        <strain evidence="7">ISS141</strain>
        <strain evidence="10">ISS176</strain>
        <strain evidence="9">ISS588</strain>
    </source>
</reference>
<evidence type="ECO:0000256" key="4">
    <source>
        <dbReference type="ARBA" id="ARBA00022737"/>
    </source>
</evidence>
<gene>
    <name evidence="8" type="primary">Hcfc1</name>
    <name evidence="8" type="ORF">T4A_6699</name>
    <name evidence="9" type="ORF">T4B_5343</name>
    <name evidence="10" type="ORF">T4C_4383</name>
    <name evidence="7" type="ORF">T4E_2815</name>
</gene>
<protein>
    <submittedName>
        <fullName evidence="8">Host cell factor 1</fullName>
    </submittedName>
</protein>
<dbReference type="Gene3D" id="2.120.10.80">
    <property type="entry name" value="Kelch-type beta propeller"/>
    <property type="match status" value="2"/>
</dbReference>
<evidence type="ECO:0000259" key="6">
    <source>
        <dbReference type="PROSITE" id="PS50853"/>
    </source>
</evidence>
<dbReference type="InterPro" id="IPR013783">
    <property type="entry name" value="Ig-like_fold"/>
</dbReference>
<dbReference type="InterPro" id="IPR003961">
    <property type="entry name" value="FN3_dom"/>
</dbReference>
<evidence type="ECO:0000313" key="9">
    <source>
        <dbReference type="EMBL" id="KRZ22600.1"/>
    </source>
</evidence>